<dbReference type="PANTHER" id="PTHR43334">
    <property type="entry name" value="ACETATE--COA LIGASE [ADP-FORMING]"/>
    <property type="match status" value="1"/>
</dbReference>
<evidence type="ECO:0000313" key="6">
    <source>
        <dbReference type="Proteomes" id="UP001154312"/>
    </source>
</evidence>
<accession>A0A9X4H016</accession>
<dbReference type="SUPFAM" id="SSF51735">
    <property type="entry name" value="NAD(P)-binding Rossmann-fold domains"/>
    <property type="match status" value="1"/>
</dbReference>
<dbReference type="InterPro" id="IPR051538">
    <property type="entry name" value="Acyl-CoA_Synth/Transferase"/>
</dbReference>
<name>A0A9X4H016_9FIRM</name>
<dbReference type="PANTHER" id="PTHR43334:SF1">
    <property type="entry name" value="3-HYDROXYPROPIONATE--COA LIGASE [ADP-FORMING]"/>
    <property type="match status" value="1"/>
</dbReference>
<sequence length="483" mass="52368">MRVTKQVTKGSLSGVFNAKSIAIVGASPRPGKPGNQIVRNAKAMDFDGLIYPVNPTQSTIEGLKCYKNILDIPGRLDLVVLIVGADECVRIAQDIARRWDEKGDVAGIVVVSAGFGEGGSADGLAKEKAMLEPLQARGIRVIGPNCLGIADQHSGVNTIFDLPPYLKSEVSVVSQSGAFAASFLMWAKDLELFGLSKFLTVGNMADVDMDEVVEFFGEDKNTKVIAMYLEGIRQGRRFVEVAKKVSQTKPIVAFKSGRTDFGSGAVRSHTGAVAGNDKIYDGAFRQAGIIRTVAVAEFYYTICALGKQPLPRGKRICVLTAIGGPGTICIDALLATGVVEMASLSDHAKNHLKETLARTAVVDEPQGYVDMTASVTEELHEEVIKTILADEGVDGLIYLITPPAFFSNEKLVEHFLNAYNSFPKEKRKPLLSVFTFGSHVAELRRLFERGGIPTLEFPDVAASVMANMVWYSEWRKSRLNYGL</sequence>
<dbReference type="EMBL" id="JAKOAV010000030">
    <property type="protein sequence ID" value="MDF9409410.1"/>
    <property type="molecule type" value="Genomic_DNA"/>
</dbReference>
<dbReference type="GO" id="GO:0005524">
    <property type="term" value="F:ATP binding"/>
    <property type="evidence" value="ECO:0007669"/>
    <property type="project" value="UniProtKB-KW"/>
</dbReference>
<dbReference type="AlphaFoldDB" id="A0A9X4H016"/>
<dbReference type="RefSeq" id="WP_277444874.1">
    <property type="nucleotide sequence ID" value="NZ_JAKOAV010000030.1"/>
</dbReference>
<gene>
    <name evidence="5" type="ORF">L7E55_13770</name>
</gene>
<dbReference type="InterPro" id="IPR016102">
    <property type="entry name" value="Succinyl-CoA_synth-like"/>
</dbReference>
<keyword evidence="2" id="KW-0547">Nucleotide-binding</keyword>
<comment type="caution">
    <text evidence="5">The sequence shown here is derived from an EMBL/GenBank/DDBJ whole genome shotgun (WGS) entry which is preliminary data.</text>
</comment>
<dbReference type="Pfam" id="PF13607">
    <property type="entry name" value="Succ_CoA_lig"/>
    <property type="match status" value="1"/>
</dbReference>
<evidence type="ECO:0000313" key="5">
    <source>
        <dbReference type="EMBL" id="MDF9409410.1"/>
    </source>
</evidence>
<dbReference type="SMART" id="SM00881">
    <property type="entry name" value="CoA_binding"/>
    <property type="match status" value="1"/>
</dbReference>
<keyword evidence="3" id="KW-0067">ATP-binding</keyword>
<keyword evidence="1" id="KW-0436">Ligase</keyword>
<evidence type="ECO:0000256" key="3">
    <source>
        <dbReference type="ARBA" id="ARBA00022840"/>
    </source>
</evidence>
<evidence type="ECO:0000259" key="4">
    <source>
        <dbReference type="SMART" id="SM00881"/>
    </source>
</evidence>
<dbReference type="Gene3D" id="3.40.50.720">
    <property type="entry name" value="NAD(P)-binding Rossmann-like Domain"/>
    <property type="match status" value="1"/>
</dbReference>
<dbReference type="InterPro" id="IPR003781">
    <property type="entry name" value="CoA-bd"/>
</dbReference>
<dbReference type="InterPro" id="IPR032875">
    <property type="entry name" value="Succ_CoA_lig_flav_dom"/>
</dbReference>
<dbReference type="Gene3D" id="3.40.50.261">
    <property type="entry name" value="Succinyl-CoA synthetase domains"/>
    <property type="match status" value="2"/>
</dbReference>
<dbReference type="GO" id="GO:0016874">
    <property type="term" value="F:ligase activity"/>
    <property type="evidence" value="ECO:0007669"/>
    <property type="project" value="UniProtKB-KW"/>
</dbReference>
<keyword evidence="6" id="KW-1185">Reference proteome</keyword>
<reference evidence="5" key="1">
    <citation type="submission" date="2022-02" db="EMBL/GenBank/DDBJ databases">
        <authorList>
            <person name="Leng L."/>
        </authorList>
    </citation>
    <scope>NUCLEOTIDE SEQUENCE</scope>
    <source>
        <strain evidence="5">JI</strain>
    </source>
</reference>
<dbReference type="Proteomes" id="UP001154312">
    <property type="component" value="Unassembled WGS sequence"/>
</dbReference>
<dbReference type="Pfam" id="PF13380">
    <property type="entry name" value="CoA_binding_2"/>
    <property type="match status" value="1"/>
</dbReference>
<evidence type="ECO:0000256" key="1">
    <source>
        <dbReference type="ARBA" id="ARBA00022598"/>
    </source>
</evidence>
<proteinExistence type="predicted"/>
<evidence type="ECO:0000256" key="2">
    <source>
        <dbReference type="ARBA" id="ARBA00022741"/>
    </source>
</evidence>
<dbReference type="SUPFAM" id="SSF52210">
    <property type="entry name" value="Succinyl-CoA synthetase domains"/>
    <property type="match status" value="2"/>
</dbReference>
<protein>
    <submittedName>
        <fullName evidence="5">CoA-binding protein</fullName>
    </submittedName>
</protein>
<dbReference type="InterPro" id="IPR036291">
    <property type="entry name" value="NAD(P)-bd_dom_sf"/>
</dbReference>
<feature type="domain" description="CoA-binding" evidence="4">
    <location>
        <begin position="15"/>
        <end position="115"/>
    </location>
</feature>
<organism evidence="5 6">
    <name type="scientific">Pelotomaculum isophthalicicum JI</name>
    <dbReference type="NCBI Taxonomy" id="947010"/>
    <lineage>
        <taxon>Bacteria</taxon>
        <taxon>Bacillati</taxon>
        <taxon>Bacillota</taxon>
        <taxon>Clostridia</taxon>
        <taxon>Eubacteriales</taxon>
        <taxon>Desulfotomaculaceae</taxon>
        <taxon>Pelotomaculum</taxon>
    </lineage>
</organism>